<proteinExistence type="predicted"/>
<gene>
    <name evidence="1" type="ORF">K437DRAFT_252889</name>
</gene>
<dbReference type="HOGENOM" id="CLU_1994191_0_0_1"/>
<dbReference type="GeneID" id="25263429"/>
<evidence type="ECO:0000313" key="1">
    <source>
        <dbReference type="EMBL" id="KDN53527.1"/>
    </source>
</evidence>
<accession>A0A066WHP6</accession>
<keyword evidence="2" id="KW-1185">Reference proteome</keyword>
<reference evidence="1 2" key="1">
    <citation type="submission" date="2014-05" db="EMBL/GenBank/DDBJ databases">
        <title>Draft genome sequence of a rare smut relative, Tilletiaria anomala UBC 951.</title>
        <authorList>
            <consortium name="DOE Joint Genome Institute"/>
            <person name="Toome M."/>
            <person name="Kuo A."/>
            <person name="Henrissat B."/>
            <person name="Lipzen A."/>
            <person name="Tritt A."/>
            <person name="Yoshinaga Y."/>
            <person name="Zane M."/>
            <person name="Barry K."/>
            <person name="Grigoriev I.V."/>
            <person name="Spatafora J.W."/>
            <person name="Aimea M.C."/>
        </authorList>
    </citation>
    <scope>NUCLEOTIDE SEQUENCE [LARGE SCALE GENOMIC DNA]</scope>
    <source>
        <strain evidence="1 2">UBC 951</strain>
    </source>
</reference>
<dbReference type="EMBL" id="JMSN01000001">
    <property type="protein sequence ID" value="KDN53527.1"/>
    <property type="molecule type" value="Genomic_DNA"/>
</dbReference>
<protein>
    <submittedName>
        <fullName evidence="1">Uncharacterized protein</fullName>
    </submittedName>
</protein>
<dbReference type="Proteomes" id="UP000027361">
    <property type="component" value="Unassembled WGS sequence"/>
</dbReference>
<evidence type="ECO:0000313" key="2">
    <source>
        <dbReference type="Proteomes" id="UP000027361"/>
    </source>
</evidence>
<organism evidence="1 2">
    <name type="scientific">Tilletiaria anomala (strain ATCC 24038 / CBS 436.72 / UBC 951)</name>
    <dbReference type="NCBI Taxonomy" id="1037660"/>
    <lineage>
        <taxon>Eukaryota</taxon>
        <taxon>Fungi</taxon>
        <taxon>Dikarya</taxon>
        <taxon>Basidiomycota</taxon>
        <taxon>Ustilaginomycotina</taxon>
        <taxon>Exobasidiomycetes</taxon>
        <taxon>Georgefischeriales</taxon>
        <taxon>Tilletiariaceae</taxon>
        <taxon>Tilletiaria</taxon>
    </lineage>
</organism>
<dbReference type="RefSeq" id="XP_013246401.1">
    <property type="nucleotide sequence ID" value="XM_013390947.1"/>
</dbReference>
<comment type="caution">
    <text evidence="1">The sequence shown here is derived from an EMBL/GenBank/DDBJ whole genome shotgun (WGS) entry which is preliminary data.</text>
</comment>
<sequence>MRERCFTRKRRAAHVKQGCCLIEAEPYLCLLHSPLWPNDSTVAPGDNRRSAGDRLQYLAHKAGPLDVASRPVCHSLFSLRHVLGSRHASSHPGARIDRWKPAVRICSSRPTPAECGHGHTFDHFV</sequence>
<dbReference type="InParanoid" id="A0A066WHP6"/>
<name>A0A066WHP6_TILAU</name>
<dbReference type="AlphaFoldDB" id="A0A066WHP6"/>